<reference evidence="1 2" key="1">
    <citation type="submission" date="2018-06" db="EMBL/GenBank/DDBJ databases">
        <title>Genome Sequence of the Brown Rot Fungal Pathogen Monilinia fructigena.</title>
        <authorList>
            <person name="Landi L."/>
            <person name="De Miccolis Angelini R.M."/>
            <person name="Pollastro S."/>
            <person name="Abate D."/>
            <person name="Faretra F."/>
            <person name="Romanazzi G."/>
        </authorList>
    </citation>
    <scope>NUCLEOTIDE SEQUENCE [LARGE SCALE GENOMIC DNA]</scope>
    <source>
        <strain evidence="1 2">Mfrg269</strain>
    </source>
</reference>
<comment type="caution">
    <text evidence="1">The sequence shown here is derived from an EMBL/GenBank/DDBJ whole genome shotgun (WGS) entry which is preliminary data.</text>
</comment>
<dbReference type="AlphaFoldDB" id="A0A395IDZ8"/>
<name>A0A395IDZ8_9HELO</name>
<keyword evidence="2" id="KW-1185">Reference proteome</keyword>
<sequence length="80" mass="9452">MSHYFVFLDIPLELPHVLLHNYQLETNYSKLFYLLKLQEGFNLVDTKTYRVRTEKQYTIGIACVADQLQRNKSTLNGNNQ</sequence>
<dbReference type="Proteomes" id="UP000249056">
    <property type="component" value="Unassembled WGS sequence"/>
</dbReference>
<organism evidence="1 2">
    <name type="scientific">Monilinia fructigena</name>
    <dbReference type="NCBI Taxonomy" id="38457"/>
    <lineage>
        <taxon>Eukaryota</taxon>
        <taxon>Fungi</taxon>
        <taxon>Dikarya</taxon>
        <taxon>Ascomycota</taxon>
        <taxon>Pezizomycotina</taxon>
        <taxon>Leotiomycetes</taxon>
        <taxon>Helotiales</taxon>
        <taxon>Sclerotiniaceae</taxon>
        <taxon>Monilinia</taxon>
    </lineage>
</organism>
<accession>A0A395IDZ8</accession>
<proteinExistence type="predicted"/>
<gene>
    <name evidence="1" type="ORF">DID88_003967</name>
</gene>
<evidence type="ECO:0000313" key="1">
    <source>
        <dbReference type="EMBL" id="RAL58607.1"/>
    </source>
</evidence>
<evidence type="ECO:0000313" key="2">
    <source>
        <dbReference type="Proteomes" id="UP000249056"/>
    </source>
</evidence>
<protein>
    <submittedName>
        <fullName evidence="1">Uncharacterized protein</fullName>
    </submittedName>
</protein>
<dbReference type="EMBL" id="QKRW01000075">
    <property type="protein sequence ID" value="RAL58607.1"/>
    <property type="molecule type" value="Genomic_DNA"/>
</dbReference>